<gene>
    <name evidence="1" type="ORF">BDR25DRAFT_235430</name>
</gene>
<keyword evidence="2" id="KW-1185">Reference proteome</keyword>
<feature type="non-terminal residue" evidence="1">
    <location>
        <position position="101"/>
    </location>
</feature>
<evidence type="ECO:0000313" key="1">
    <source>
        <dbReference type="EMBL" id="KAF2467023.1"/>
    </source>
</evidence>
<reference evidence="1" key="1">
    <citation type="journal article" date="2020" name="Stud. Mycol.">
        <title>101 Dothideomycetes genomes: a test case for predicting lifestyles and emergence of pathogens.</title>
        <authorList>
            <person name="Haridas S."/>
            <person name="Albert R."/>
            <person name="Binder M."/>
            <person name="Bloem J."/>
            <person name="Labutti K."/>
            <person name="Salamov A."/>
            <person name="Andreopoulos B."/>
            <person name="Baker S."/>
            <person name="Barry K."/>
            <person name="Bills G."/>
            <person name="Bluhm B."/>
            <person name="Cannon C."/>
            <person name="Castanera R."/>
            <person name="Culley D."/>
            <person name="Daum C."/>
            <person name="Ezra D."/>
            <person name="Gonzalez J."/>
            <person name="Henrissat B."/>
            <person name="Kuo A."/>
            <person name="Liang C."/>
            <person name="Lipzen A."/>
            <person name="Lutzoni F."/>
            <person name="Magnuson J."/>
            <person name="Mondo S."/>
            <person name="Nolan M."/>
            <person name="Ohm R."/>
            <person name="Pangilinan J."/>
            <person name="Park H.-J."/>
            <person name="Ramirez L."/>
            <person name="Alfaro M."/>
            <person name="Sun H."/>
            <person name="Tritt A."/>
            <person name="Yoshinaga Y."/>
            <person name="Zwiers L.-H."/>
            <person name="Turgeon B."/>
            <person name="Goodwin S."/>
            <person name="Spatafora J."/>
            <person name="Crous P."/>
            <person name="Grigoriev I."/>
        </authorList>
    </citation>
    <scope>NUCLEOTIDE SEQUENCE</scope>
    <source>
        <strain evidence="1">ATCC 200398</strain>
    </source>
</reference>
<evidence type="ECO:0000313" key="2">
    <source>
        <dbReference type="Proteomes" id="UP000799755"/>
    </source>
</evidence>
<organism evidence="1 2">
    <name type="scientific">Lindgomyces ingoldianus</name>
    <dbReference type="NCBI Taxonomy" id="673940"/>
    <lineage>
        <taxon>Eukaryota</taxon>
        <taxon>Fungi</taxon>
        <taxon>Dikarya</taxon>
        <taxon>Ascomycota</taxon>
        <taxon>Pezizomycotina</taxon>
        <taxon>Dothideomycetes</taxon>
        <taxon>Pleosporomycetidae</taxon>
        <taxon>Pleosporales</taxon>
        <taxon>Lindgomycetaceae</taxon>
        <taxon>Lindgomyces</taxon>
    </lineage>
</organism>
<proteinExistence type="predicted"/>
<accession>A0ACB6QJ53</accession>
<dbReference type="EMBL" id="MU003522">
    <property type="protein sequence ID" value="KAF2467023.1"/>
    <property type="molecule type" value="Genomic_DNA"/>
</dbReference>
<comment type="caution">
    <text evidence="1">The sequence shown here is derived from an EMBL/GenBank/DDBJ whole genome shotgun (WGS) entry which is preliminary data.</text>
</comment>
<name>A0ACB6QJ53_9PLEO</name>
<protein>
    <submittedName>
        <fullName evidence="1">Uncharacterized protein</fullName>
    </submittedName>
</protein>
<dbReference type="Proteomes" id="UP000799755">
    <property type="component" value="Unassembled WGS sequence"/>
</dbReference>
<sequence>MVLLPKLETLLRKKLAQNRQVKCDDTGVVVSVSARTEKDLIKRFDDLSIDWSVIAKTLIGWGELFRSGKKLTVSLSFNYLDTKPPPAGTARRGTKRGSSAT</sequence>